<organism evidence="1">
    <name type="scientific">Panicum hallii</name>
    <dbReference type="NCBI Taxonomy" id="206008"/>
    <lineage>
        <taxon>Eukaryota</taxon>
        <taxon>Viridiplantae</taxon>
        <taxon>Streptophyta</taxon>
        <taxon>Embryophyta</taxon>
        <taxon>Tracheophyta</taxon>
        <taxon>Spermatophyta</taxon>
        <taxon>Magnoliopsida</taxon>
        <taxon>Liliopsida</taxon>
        <taxon>Poales</taxon>
        <taxon>Poaceae</taxon>
        <taxon>PACMAD clade</taxon>
        <taxon>Panicoideae</taxon>
        <taxon>Panicodae</taxon>
        <taxon>Paniceae</taxon>
        <taxon>Panicinae</taxon>
        <taxon>Panicum</taxon>
        <taxon>Panicum sect. Panicum</taxon>
    </lineage>
</organism>
<sequence>MYAIHDPLIEGPTQRPALSGVVQGFHLMASRPADQLMLSANVVFTAGRPSSTRSGSSLS</sequence>
<dbReference type="Proteomes" id="UP000243499">
    <property type="component" value="Chromosome 8"/>
</dbReference>
<protein>
    <submittedName>
        <fullName evidence="1">Uncharacterized protein</fullName>
    </submittedName>
</protein>
<dbReference type="AlphaFoldDB" id="A0A2T8I8H5"/>
<dbReference type="Gramene" id="PVH33977">
    <property type="protein sequence ID" value="PVH33977"/>
    <property type="gene ID" value="PAHAL_8G112100"/>
</dbReference>
<dbReference type="EMBL" id="CM008053">
    <property type="protein sequence ID" value="PVH33977.1"/>
    <property type="molecule type" value="Genomic_DNA"/>
</dbReference>
<name>A0A2T8I8H5_9POAL</name>
<accession>A0A2T8I8H5</accession>
<reference evidence="1" key="1">
    <citation type="submission" date="2018-04" db="EMBL/GenBank/DDBJ databases">
        <title>WGS assembly of Panicum hallii.</title>
        <authorList>
            <person name="Lovell J."/>
            <person name="Jenkins J."/>
            <person name="Lowry D."/>
            <person name="Mamidi S."/>
            <person name="Sreedasyam A."/>
            <person name="Weng X."/>
            <person name="Barry K."/>
            <person name="Bonette J."/>
            <person name="Campitelli B."/>
            <person name="Daum C."/>
            <person name="Gordon S."/>
            <person name="Gould B."/>
            <person name="Lipzen A."/>
            <person name="Macqueen A."/>
            <person name="Palacio-Mejia J."/>
            <person name="Plott C."/>
            <person name="Shakirov E."/>
            <person name="Shu S."/>
            <person name="Yoshinaga Y."/>
            <person name="Zane M."/>
            <person name="Rokhsar D."/>
            <person name="Grimwood J."/>
            <person name="Schmutz J."/>
            <person name="Juenger T."/>
        </authorList>
    </citation>
    <scope>NUCLEOTIDE SEQUENCE [LARGE SCALE GENOMIC DNA]</scope>
    <source>
        <strain evidence="1">FIL2</strain>
    </source>
</reference>
<gene>
    <name evidence="1" type="ORF">PAHAL_8G112100</name>
</gene>
<proteinExistence type="predicted"/>
<evidence type="ECO:0000313" key="1">
    <source>
        <dbReference type="EMBL" id="PVH33977.1"/>
    </source>
</evidence>